<dbReference type="RefSeq" id="WP_146958988.1">
    <property type="nucleotide sequence ID" value="NZ_CP042467.1"/>
</dbReference>
<keyword evidence="1" id="KW-0732">Signal</keyword>
<dbReference type="InterPro" id="IPR030820">
    <property type="entry name" value="OMP_myx_plus_Proteobacteria"/>
</dbReference>
<dbReference type="OrthoDB" id="5495025at2"/>
<name>A0A5B8XT96_9DELT</name>
<reference evidence="2 3" key="1">
    <citation type="submission" date="2019-08" db="EMBL/GenBank/DDBJ databases">
        <authorList>
            <person name="Liang Q."/>
        </authorList>
    </citation>
    <scope>NUCLEOTIDE SEQUENCE [LARGE SCALE GENOMIC DNA]</scope>
    <source>
        <strain evidence="2 3">V1718</strain>
    </source>
</reference>
<dbReference type="Gene3D" id="2.40.160.20">
    <property type="match status" value="1"/>
</dbReference>
<feature type="chain" id="PRO_5022970412" evidence="1">
    <location>
        <begin position="23"/>
        <end position="244"/>
    </location>
</feature>
<dbReference type="SUPFAM" id="SSF56925">
    <property type="entry name" value="OMPA-like"/>
    <property type="match status" value="1"/>
</dbReference>
<dbReference type="InterPro" id="IPR011250">
    <property type="entry name" value="OMP/PagP_B-barrel"/>
</dbReference>
<dbReference type="EMBL" id="CP042467">
    <property type="protein sequence ID" value="QED27303.1"/>
    <property type="molecule type" value="Genomic_DNA"/>
</dbReference>
<protein>
    <submittedName>
        <fullName evidence="2">Outer membrane beta-barrel domain-containing protein</fullName>
    </submittedName>
</protein>
<dbReference type="AlphaFoldDB" id="A0A5B8XT96"/>
<evidence type="ECO:0000256" key="1">
    <source>
        <dbReference type="SAM" id="SignalP"/>
    </source>
</evidence>
<dbReference type="NCBIfam" id="TIGR04565">
    <property type="entry name" value="OMP_myx_plus"/>
    <property type="match status" value="1"/>
</dbReference>
<proteinExistence type="predicted"/>
<sequence>MSRLLAILIFALVGSVAQQVSAEEIDPLKEELDNYWSVDRELGVIEDRLYSRGGRFNVALHVGLLTSEPFWWHIPVGLSAGYHFTDQLGLEIGGQFMDAEGALTHTTEIHDFLENSKGEAFDPATDLEDRMLWRASARFVWSPIYGKWSFLNNKISHFDFNLVAGAGVVSVERPLADRSAAESKILPELVLGGGLQFIFTPNWSARLDGRFYFYQGPESSSNEGSFFKQLQIPAEFLAGVTYTF</sequence>
<gene>
    <name evidence="2" type="ORF">FRD01_08610</name>
</gene>
<feature type="signal peptide" evidence="1">
    <location>
        <begin position="1"/>
        <end position="22"/>
    </location>
</feature>
<organism evidence="2 3">
    <name type="scientific">Microvenator marinus</name>
    <dbReference type="NCBI Taxonomy" id="2600177"/>
    <lineage>
        <taxon>Bacteria</taxon>
        <taxon>Deltaproteobacteria</taxon>
        <taxon>Bradymonadales</taxon>
        <taxon>Microvenatoraceae</taxon>
        <taxon>Microvenator</taxon>
    </lineage>
</organism>
<evidence type="ECO:0000313" key="3">
    <source>
        <dbReference type="Proteomes" id="UP000321595"/>
    </source>
</evidence>
<keyword evidence="3" id="KW-1185">Reference proteome</keyword>
<accession>A0A5B8XT96</accession>
<dbReference type="KEGG" id="bbae:FRD01_08610"/>
<dbReference type="Proteomes" id="UP000321595">
    <property type="component" value="Chromosome"/>
</dbReference>
<evidence type="ECO:0000313" key="2">
    <source>
        <dbReference type="EMBL" id="QED27303.1"/>
    </source>
</evidence>